<dbReference type="InterPro" id="IPR013324">
    <property type="entry name" value="RNA_pol_sigma_r3/r4-like"/>
</dbReference>
<keyword evidence="5" id="KW-0804">Transcription</keyword>
<organism evidence="7 8">
    <name type="scientific">Gimesia aquarii</name>
    <dbReference type="NCBI Taxonomy" id="2527964"/>
    <lineage>
        <taxon>Bacteria</taxon>
        <taxon>Pseudomonadati</taxon>
        <taxon>Planctomycetota</taxon>
        <taxon>Planctomycetia</taxon>
        <taxon>Planctomycetales</taxon>
        <taxon>Planctomycetaceae</taxon>
        <taxon>Gimesia</taxon>
    </lineage>
</organism>
<proteinExistence type="inferred from homology"/>
<dbReference type="GO" id="GO:0006352">
    <property type="term" value="P:DNA-templated transcription initiation"/>
    <property type="evidence" value="ECO:0007669"/>
    <property type="project" value="InterPro"/>
</dbReference>
<evidence type="ECO:0000256" key="4">
    <source>
        <dbReference type="ARBA" id="ARBA00023125"/>
    </source>
</evidence>
<keyword evidence="2" id="KW-0805">Transcription regulation</keyword>
<dbReference type="SUPFAM" id="SSF88659">
    <property type="entry name" value="Sigma3 and sigma4 domains of RNA polymerase sigma factors"/>
    <property type="match status" value="1"/>
</dbReference>
<dbReference type="InterPro" id="IPR039425">
    <property type="entry name" value="RNA_pol_sigma-70-like"/>
</dbReference>
<sequence>MCSNEFGYIFDFPILRRQHKLTAQSSFQDLLNQLQRGDQDAATKIYERYAQQLIAKARIHLGTRLQNKVDAEDLVQSVYRSFFHRFAQGQYELENWESLWGLLILITLRKCGRKINHFYANKRDINREIEPNIGTEESARHWEAIAREPTPEEAAVLTETMEQFLETFNPRQRNMITLFLQGYTQQEISSQVGCSERTVRRVLDLARIELNT</sequence>
<gene>
    <name evidence="7" type="ORF">V144x_35120</name>
</gene>
<evidence type="ECO:0000256" key="1">
    <source>
        <dbReference type="ARBA" id="ARBA00010641"/>
    </source>
</evidence>
<evidence type="ECO:0000256" key="2">
    <source>
        <dbReference type="ARBA" id="ARBA00023015"/>
    </source>
</evidence>
<dbReference type="Gene3D" id="1.10.1740.10">
    <property type="match status" value="1"/>
</dbReference>
<comment type="similarity">
    <text evidence="1">Belongs to the sigma-70 factor family. ECF subfamily.</text>
</comment>
<keyword evidence="3" id="KW-0731">Sigma factor</keyword>
<dbReference type="AlphaFoldDB" id="A0A517VYE5"/>
<evidence type="ECO:0000313" key="7">
    <source>
        <dbReference type="EMBL" id="QDT98028.1"/>
    </source>
</evidence>
<dbReference type="EMBL" id="CP037920">
    <property type="protein sequence ID" value="QDT98028.1"/>
    <property type="molecule type" value="Genomic_DNA"/>
</dbReference>
<reference evidence="7 8" key="1">
    <citation type="submission" date="2019-03" db="EMBL/GenBank/DDBJ databases">
        <title>Deep-cultivation of Planctomycetes and their phenomic and genomic characterization uncovers novel biology.</title>
        <authorList>
            <person name="Wiegand S."/>
            <person name="Jogler M."/>
            <person name="Boedeker C."/>
            <person name="Pinto D."/>
            <person name="Vollmers J."/>
            <person name="Rivas-Marin E."/>
            <person name="Kohn T."/>
            <person name="Peeters S.H."/>
            <person name="Heuer A."/>
            <person name="Rast P."/>
            <person name="Oberbeckmann S."/>
            <person name="Bunk B."/>
            <person name="Jeske O."/>
            <person name="Meyerdierks A."/>
            <person name="Storesund J.E."/>
            <person name="Kallscheuer N."/>
            <person name="Luecker S."/>
            <person name="Lage O.M."/>
            <person name="Pohl T."/>
            <person name="Merkel B.J."/>
            <person name="Hornburger P."/>
            <person name="Mueller R.-W."/>
            <person name="Bruemmer F."/>
            <person name="Labrenz M."/>
            <person name="Spormann A.M."/>
            <person name="Op den Camp H."/>
            <person name="Overmann J."/>
            <person name="Amann R."/>
            <person name="Jetten M.S.M."/>
            <person name="Mascher T."/>
            <person name="Medema M.H."/>
            <person name="Devos D.P."/>
            <person name="Kaster A.-K."/>
            <person name="Ovreas L."/>
            <person name="Rohde M."/>
            <person name="Galperin M.Y."/>
            <person name="Jogler C."/>
        </authorList>
    </citation>
    <scope>NUCLEOTIDE SEQUENCE [LARGE SCALE GENOMIC DNA]</scope>
    <source>
        <strain evidence="7 8">V144</strain>
    </source>
</reference>
<dbReference type="Pfam" id="PF07638">
    <property type="entry name" value="Sigma70_ECF"/>
    <property type="match status" value="1"/>
</dbReference>
<dbReference type="InterPro" id="IPR036388">
    <property type="entry name" value="WH-like_DNA-bd_sf"/>
</dbReference>
<dbReference type="InterPro" id="IPR053812">
    <property type="entry name" value="HTH_Sigma70_ECF-like"/>
</dbReference>
<dbReference type="Gene3D" id="1.10.10.10">
    <property type="entry name" value="Winged helix-like DNA-binding domain superfamily/Winged helix DNA-binding domain"/>
    <property type="match status" value="1"/>
</dbReference>
<protein>
    <submittedName>
        <fullName evidence="7">RNA polymerase sigma factor</fullName>
    </submittedName>
</protein>
<dbReference type="InterPro" id="IPR014284">
    <property type="entry name" value="RNA_pol_sigma-70_dom"/>
</dbReference>
<dbReference type="Proteomes" id="UP000318704">
    <property type="component" value="Chromosome"/>
</dbReference>
<evidence type="ECO:0000313" key="8">
    <source>
        <dbReference type="Proteomes" id="UP000318704"/>
    </source>
</evidence>
<dbReference type="SUPFAM" id="SSF88946">
    <property type="entry name" value="Sigma2 domain of RNA polymerase sigma factors"/>
    <property type="match status" value="1"/>
</dbReference>
<feature type="domain" description="RNA polymerase sigma-70 ECF-like HTH" evidence="6">
    <location>
        <begin position="25"/>
        <end position="209"/>
    </location>
</feature>
<dbReference type="GO" id="GO:0003677">
    <property type="term" value="F:DNA binding"/>
    <property type="evidence" value="ECO:0007669"/>
    <property type="project" value="UniProtKB-KW"/>
</dbReference>
<dbReference type="NCBIfam" id="TIGR02937">
    <property type="entry name" value="sigma70-ECF"/>
    <property type="match status" value="1"/>
</dbReference>
<evidence type="ECO:0000256" key="3">
    <source>
        <dbReference type="ARBA" id="ARBA00023082"/>
    </source>
</evidence>
<dbReference type="GO" id="GO:0016987">
    <property type="term" value="F:sigma factor activity"/>
    <property type="evidence" value="ECO:0007669"/>
    <property type="project" value="UniProtKB-KW"/>
</dbReference>
<dbReference type="PANTHER" id="PTHR43133:SF8">
    <property type="entry name" value="RNA POLYMERASE SIGMA FACTOR HI_1459-RELATED"/>
    <property type="match status" value="1"/>
</dbReference>
<dbReference type="KEGG" id="gaw:V144x_35120"/>
<accession>A0A517VYE5</accession>
<evidence type="ECO:0000259" key="6">
    <source>
        <dbReference type="Pfam" id="PF07638"/>
    </source>
</evidence>
<evidence type="ECO:0000256" key="5">
    <source>
        <dbReference type="ARBA" id="ARBA00023163"/>
    </source>
</evidence>
<keyword evidence="4" id="KW-0238">DNA-binding</keyword>
<dbReference type="PANTHER" id="PTHR43133">
    <property type="entry name" value="RNA POLYMERASE ECF-TYPE SIGMA FACTO"/>
    <property type="match status" value="1"/>
</dbReference>
<name>A0A517VYE5_9PLAN</name>
<dbReference type="InterPro" id="IPR013325">
    <property type="entry name" value="RNA_pol_sigma_r2"/>
</dbReference>